<feature type="region of interest" description="Disordered" evidence="1">
    <location>
        <begin position="634"/>
        <end position="675"/>
    </location>
</feature>
<feature type="compositionally biased region" description="Pro residues" evidence="1">
    <location>
        <begin position="102"/>
        <end position="111"/>
    </location>
</feature>
<comment type="caution">
    <text evidence="2">The sequence shown here is derived from an EMBL/GenBank/DDBJ whole genome shotgun (WGS) entry which is preliminary data.</text>
</comment>
<name>A0A1Y2AQR1_9TREE</name>
<evidence type="ECO:0000256" key="1">
    <source>
        <dbReference type="SAM" id="MobiDB-lite"/>
    </source>
</evidence>
<feature type="compositionally biased region" description="Basic and acidic residues" evidence="1">
    <location>
        <begin position="421"/>
        <end position="430"/>
    </location>
</feature>
<feature type="compositionally biased region" description="Basic and acidic residues" evidence="1">
    <location>
        <begin position="122"/>
        <end position="134"/>
    </location>
</feature>
<dbReference type="GO" id="GO:0006897">
    <property type="term" value="P:endocytosis"/>
    <property type="evidence" value="ECO:0007669"/>
    <property type="project" value="InterPro"/>
</dbReference>
<feature type="compositionally biased region" description="Low complexity" evidence="1">
    <location>
        <begin position="22"/>
        <end position="42"/>
    </location>
</feature>
<dbReference type="STRING" id="71784.A0A1Y2AQR1"/>
<dbReference type="AlphaFoldDB" id="A0A1Y2AQR1"/>
<protein>
    <recommendedName>
        <fullName evidence="4">VHS domain-containing protein</fullName>
    </recommendedName>
</protein>
<reference evidence="2 3" key="1">
    <citation type="submission" date="2016-07" db="EMBL/GenBank/DDBJ databases">
        <title>Pervasive Adenine N6-methylation of Active Genes in Fungi.</title>
        <authorList>
            <consortium name="DOE Joint Genome Institute"/>
            <person name="Mondo S.J."/>
            <person name="Dannebaum R.O."/>
            <person name="Kuo R.C."/>
            <person name="Labutti K."/>
            <person name="Haridas S."/>
            <person name="Kuo A."/>
            <person name="Salamov A."/>
            <person name="Ahrendt S.R."/>
            <person name="Lipzen A."/>
            <person name="Sullivan W."/>
            <person name="Andreopoulos W.B."/>
            <person name="Clum A."/>
            <person name="Lindquist E."/>
            <person name="Daum C."/>
            <person name="Ramamoorthy G.K."/>
            <person name="Gryganskyi A."/>
            <person name="Culley D."/>
            <person name="Magnuson J.K."/>
            <person name="James T.Y."/>
            <person name="O'Malley M.A."/>
            <person name="Stajich J.E."/>
            <person name="Spatafora J.W."/>
            <person name="Visel A."/>
            <person name="Grigoriev I.V."/>
        </authorList>
    </citation>
    <scope>NUCLEOTIDE SEQUENCE [LARGE SCALE GENOMIC DNA]</scope>
    <source>
        <strain evidence="2 3">68-887.2</strain>
    </source>
</reference>
<gene>
    <name evidence="2" type="ORF">BCR39DRAFT_545694</name>
</gene>
<feature type="region of interest" description="Disordered" evidence="1">
    <location>
        <begin position="1"/>
        <end position="314"/>
    </location>
</feature>
<dbReference type="InParanoid" id="A0A1Y2AQR1"/>
<organism evidence="2 3">
    <name type="scientific">Naematelia encephala</name>
    <dbReference type="NCBI Taxonomy" id="71784"/>
    <lineage>
        <taxon>Eukaryota</taxon>
        <taxon>Fungi</taxon>
        <taxon>Dikarya</taxon>
        <taxon>Basidiomycota</taxon>
        <taxon>Agaricomycotina</taxon>
        <taxon>Tremellomycetes</taxon>
        <taxon>Tremellales</taxon>
        <taxon>Naemateliaceae</taxon>
        <taxon>Naematelia</taxon>
    </lineage>
</organism>
<dbReference type="InterPro" id="IPR045007">
    <property type="entry name" value="LSB5"/>
</dbReference>
<accession>A0A1Y2AQR1</accession>
<feature type="compositionally biased region" description="Low complexity" evidence="1">
    <location>
        <begin position="636"/>
        <end position="653"/>
    </location>
</feature>
<feature type="compositionally biased region" description="Polar residues" evidence="1">
    <location>
        <begin position="924"/>
        <end position="934"/>
    </location>
</feature>
<feature type="compositionally biased region" description="Basic residues" evidence="1">
    <location>
        <begin position="983"/>
        <end position="992"/>
    </location>
</feature>
<sequence>MKRLFRTSKTAVDPLPPPPPTTAISNSSTSATTAISTTQPPSKKSLATMMGVGNGNGNGGNGGGGGGGGGIVVEDHHHHKSRHGGTHVTPFPLDVGRDTNTPTPPPLPTKGPPSLLEIQQMNEERERDRRRDEWLAAQRSGRPPPPPPSRPSNAPGQGQGVGQISASAPIPSPDGWSVISGPTIREGQGHYSAPIPIGTTPTPPSNSSTPTIQQVSLYLPPGARPPSPQQHRPATPTRAPYPSSLGHSQTSAMSVGSPYAPVELDHYAPPSRAGRERGYSGASASARSSDHESGHSHSHSHSHGHGPPTPQKLNKVQPSLYAARSPLVNSYDAPGATQFPVPHPQMPHPLPHPQAFTPLADDVQAMRISEPPDTREKEKEKEKKKFWGMNVNMNWADRRDRDTHRREKNRDILDARPSFDEQDAWRDESSLGHGFVGSTGHGEEDARPKILGLDFGRSKDPQTQPAQVEKVNVAIQLLCAQPDPPFASAYEVCDRINHSSSAESVAKEAAAALRKQFKHGNEAERRNAAKVWLITMRNIEAKGYRGHATSKKFMAALEPILLAPPAKPLVSGNTHRIMTDILADLTYNFGAEKGCEGLGELWRKVKMPQESDLGKPLPADHPLYTPDSFYTAHITPPNSLPSSRRPSSPPSLSHLGPNDRSVPPPLPIRGPSPTFGGYAQLPNHGEDMRRLTDECIAAKESARVLMEALVYTRPEELELKPIIREFYEKCFHAHESLTNQMDWAQAEAAQSRERVIMIPGSDEHLEPTIEERALSSLFEAHSQLAEALKQHDDMERMAMDEREMREVRERSKKDIRMDRSQNALLRPENGASSSRSPSPAPPARLPVPDKLVSSPRQVDVHLPMHSNNPFRGTAGTLDRSRTPSPDRGPLPHPPKIIAASPARPGSPLGRTRAPAHRPLPNPFSRGNNGSQQSLREGANPNPNTNTNTNPSRSGTGSTQESSSAPKTADEDDDDEDIPVRPIKPSRKALGKRRAVIDEDNHFDPDDMFLEVKKEKDTSASSEESYTADDFYLVPQKSIKYAYDAYQDKLNRELEAAGRVGASGGGHAGGSRMIHA</sequence>
<feature type="region of interest" description="Disordered" evidence="1">
    <location>
        <begin position="789"/>
        <end position="992"/>
    </location>
</feature>
<feature type="region of interest" description="Disordered" evidence="1">
    <location>
        <begin position="421"/>
        <end position="446"/>
    </location>
</feature>
<dbReference type="InterPro" id="IPR008942">
    <property type="entry name" value="ENTH_VHS"/>
</dbReference>
<dbReference type="PANTHER" id="PTHR47789">
    <property type="entry name" value="LAS SEVENTEEN-BINDING PROTEIN 5"/>
    <property type="match status" value="1"/>
</dbReference>
<dbReference type="EMBL" id="MCFC01000063">
    <property type="protein sequence ID" value="ORY24881.1"/>
    <property type="molecule type" value="Genomic_DNA"/>
</dbReference>
<feature type="compositionally biased region" description="Low complexity" evidence="1">
    <location>
        <begin position="939"/>
        <end position="950"/>
    </location>
</feature>
<dbReference type="CDD" id="cd21383">
    <property type="entry name" value="GAT_GGA_Tom1-like"/>
    <property type="match status" value="1"/>
</dbReference>
<feature type="compositionally biased region" description="Polar residues" evidence="1">
    <location>
        <begin position="245"/>
        <end position="254"/>
    </location>
</feature>
<keyword evidence="3" id="KW-1185">Reference proteome</keyword>
<dbReference type="SUPFAM" id="SSF48464">
    <property type="entry name" value="ENTH/VHS domain"/>
    <property type="match status" value="1"/>
</dbReference>
<feature type="compositionally biased region" description="Low complexity" evidence="1">
    <location>
        <begin position="194"/>
        <end position="212"/>
    </location>
</feature>
<feature type="compositionally biased region" description="Gly residues" evidence="1">
    <location>
        <begin position="52"/>
        <end position="71"/>
    </location>
</feature>
<evidence type="ECO:0000313" key="2">
    <source>
        <dbReference type="EMBL" id="ORY24881.1"/>
    </source>
</evidence>
<evidence type="ECO:0000313" key="3">
    <source>
        <dbReference type="Proteomes" id="UP000193986"/>
    </source>
</evidence>
<feature type="compositionally biased region" description="Basic and acidic residues" evidence="1">
    <location>
        <begin position="789"/>
        <end position="819"/>
    </location>
</feature>
<dbReference type="Proteomes" id="UP000193986">
    <property type="component" value="Unassembled WGS sequence"/>
</dbReference>
<proteinExistence type="predicted"/>
<dbReference type="Gene3D" id="1.25.40.90">
    <property type="match status" value="1"/>
</dbReference>
<dbReference type="GO" id="GO:0051666">
    <property type="term" value="P:actin cortical patch localization"/>
    <property type="evidence" value="ECO:0007669"/>
    <property type="project" value="TreeGrafter"/>
</dbReference>
<dbReference type="PANTHER" id="PTHR47789:SF2">
    <property type="entry name" value="VHS DOMAIN-CONTAINING PROTEIN"/>
    <property type="match status" value="1"/>
</dbReference>
<evidence type="ECO:0008006" key="4">
    <source>
        <dbReference type="Google" id="ProtNLM"/>
    </source>
</evidence>
<dbReference type="GO" id="GO:0030479">
    <property type="term" value="C:actin cortical patch"/>
    <property type="evidence" value="ECO:0007669"/>
    <property type="project" value="TreeGrafter"/>
</dbReference>
<feature type="compositionally biased region" description="Polar residues" evidence="1">
    <location>
        <begin position="951"/>
        <end position="965"/>
    </location>
</feature>
<dbReference type="GO" id="GO:0007015">
    <property type="term" value="P:actin filament organization"/>
    <property type="evidence" value="ECO:0007669"/>
    <property type="project" value="InterPro"/>
</dbReference>
<dbReference type="OrthoDB" id="10255964at2759"/>